<evidence type="ECO:0000256" key="1">
    <source>
        <dbReference type="ARBA" id="ARBA00023015"/>
    </source>
</evidence>
<protein>
    <submittedName>
        <fullName evidence="5">GntR family transcriptional regulator</fullName>
    </submittedName>
</protein>
<proteinExistence type="predicted"/>
<dbReference type="InterPro" id="IPR028082">
    <property type="entry name" value="Peripla_BP_I"/>
</dbReference>
<dbReference type="CDD" id="cd07377">
    <property type="entry name" value="WHTH_GntR"/>
    <property type="match status" value="1"/>
</dbReference>
<dbReference type="AlphaFoldDB" id="A0A4V1QVC6"/>
<comment type="caution">
    <text evidence="5">The sequence shown here is derived from an EMBL/GenBank/DDBJ whole genome shotgun (WGS) entry which is preliminary data.</text>
</comment>
<dbReference type="InterPro" id="IPR000524">
    <property type="entry name" value="Tscrpt_reg_HTH_GntR"/>
</dbReference>
<dbReference type="PROSITE" id="PS50949">
    <property type="entry name" value="HTH_GNTR"/>
    <property type="match status" value="1"/>
</dbReference>
<dbReference type="SUPFAM" id="SSF53822">
    <property type="entry name" value="Periplasmic binding protein-like I"/>
    <property type="match status" value="1"/>
</dbReference>
<organism evidence="5 6">
    <name type="scientific">Candidatus Borkfalkia ceftriaxoniphila</name>
    <dbReference type="NCBI Taxonomy" id="2508949"/>
    <lineage>
        <taxon>Bacteria</taxon>
        <taxon>Bacillati</taxon>
        <taxon>Bacillota</taxon>
        <taxon>Clostridia</taxon>
        <taxon>Christensenellales</taxon>
        <taxon>Christensenellaceae</taxon>
        <taxon>Candidatus Borkfalkia</taxon>
    </lineage>
</organism>
<name>A0A4V1QVC6_9FIRM</name>
<dbReference type="GO" id="GO:0003700">
    <property type="term" value="F:DNA-binding transcription factor activity"/>
    <property type="evidence" value="ECO:0007669"/>
    <property type="project" value="InterPro"/>
</dbReference>
<dbReference type="Pfam" id="PF13377">
    <property type="entry name" value="Peripla_BP_3"/>
    <property type="match status" value="1"/>
</dbReference>
<evidence type="ECO:0000313" key="5">
    <source>
        <dbReference type="EMBL" id="RXZ62186.1"/>
    </source>
</evidence>
<keyword evidence="6" id="KW-1185">Reference proteome</keyword>
<dbReference type="GO" id="GO:0000976">
    <property type="term" value="F:transcription cis-regulatory region binding"/>
    <property type="evidence" value="ECO:0007669"/>
    <property type="project" value="TreeGrafter"/>
</dbReference>
<dbReference type="InterPro" id="IPR036390">
    <property type="entry name" value="WH_DNA-bd_sf"/>
</dbReference>
<dbReference type="Gene3D" id="3.40.50.2300">
    <property type="match status" value="2"/>
</dbReference>
<accession>A0A4V1QVC6</accession>
<dbReference type="OrthoDB" id="9813468at2"/>
<keyword evidence="3" id="KW-0804">Transcription</keyword>
<dbReference type="PANTHER" id="PTHR30146:SF109">
    <property type="entry name" value="HTH-TYPE TRANSCRIPTIONAL REGULATOR GALS"/>
    <property type="match status" value="1"/>
</dbReference>
<dbReference type="EMBL" id="SDOZ01000002">
    <property type="protein sequence ID" value="RXZ62186.1"/>
    <property type="molecule type" value="Genomic_DNA"/>
</dbReference>
<dbReference type="SUPFAM" id="SSF46785">
    <property type="entry name" value="Winged helix' DNA-binding domain"/>
    <property type="match status" value="1"/>
</dbReference>
<dbReference type="Pfam" id="PF00392">
    <property type="entry name" value="GntR"/>
    <property type="match status" value="1"/>
</dbReference>
<dbReference type="CDD" id="cd06267">
    <property type="entry name" value="PBP1_LacI_sugar_binding-like"/>
    <property type="match status" value="1"/>
</dbReference>
<evidence type="ECO:0000259" key="4">
    <source>
        <dbReference type="PROSITE" id="PS50949"/>
    </source>
</evidence>
<evidence type="ECO:0000256" key="2">
    <source>
        <dbReference type="ARBA" id="ARBA00023125"/>
    </source>
</evidence>
<keyword evidence="1" id="KW-0805">Transcription regulation</keyword>
<reference evidence="5 6" key="1">
    <citation type="journal article" date="2019" name="Gut">
        <title>Antibiotics-induced monodominance of a novel gut bacterial order.</title>
        <authorList>
            <person name="Hildebrand F."/>
            <person name="Moitinho-Silva L."/>
            <person name="Blasche S."/>
            <person name="Jahn M.T."/>
            <person name="Gossmann T.I."/>
            <person name="Heuerta-Cepas J."/>
            <person name="Hercog R."/>
            <person name="Luetge M."/>
            <person name="Bahram M."/>
            <person name="Pryszlak A."/>
            <person name="Alves R.J."/>
            <person name="Waszak S.M."/>
            <person name="Zhu A."/>
            <person name="Ye L."/>
            <person name="Costea P.I."/>
            <person name="Aalvink S."/>
            <person name="Belzer C."/>
            <person name="Forslund S.K."/>
            <person name="Sunagawa S."/>
            <person name="Hentschel U."/>
            <person name="Merten C."/>
            <person name="Patil K.R."/>
            <person name="Benes V."/>
            <person name="Bork P."/>
        </authorList>
    </citation>
    <scope>NUCLEOTIDE SEQUENCE [LARGE SCALE GENOMIC DNA]</scope>
    <source>
        <strain evidence="5 6">HDS1380</strain>
    </source>
</reference>
<evidence type="ECO:0000313" key="6">
    <source>
        <dbReference type="Proteomes" id="UP000291269"/>
    </source>
</evidence>
<dbReference type="PRINTS" id="PR00035">
    <property type="entry name" value="HTHGNTR"/>
</dbReference>
<keyword evidence="2" id="KW-0238">DNA-binding</keyword>
<dbReference type="InterPro" id="IPR046335">
    <property type="entry name" value="LacI/GalR-like_sensor"/>
</dbReference>
<dbReference type="Proteomes" id="UP000291269">
    <property type="component" value="Unassembled WGS sequence"/>
</dbReference>
<dbReference type="InterPro" id="IPR036388">
    <property type="entry name" value="WH-like_DNA-bd_sf"/>
</dbReference>
<dbReference type="Gene3D" id="1.10.10.10">
    <property type="entry name" value="Winged helix-like DNA-binding domain superfamily/Winged helix DNA-binding domain"/>
    <property type="match status" value="1"/>
</dbReference>
<sequence>MLPSEQELCERHGVSRITAKHALDLLREKGLVKRIRRRGTVVAAQDLFVRQTRGFVAVVFPHFENCGNRIYHGLRELAERERVSLSFFDTERSPEKEREILSFLLTQNVLGMILMPLGRVSNIDLLSQFSLHKIPLAFLDFAVSGIRAPLVTSDNFGGMYALTQYLIRRGHRKIAYYPYSDAFLPTEAERFRGYCAALIDSGIAIVPEYFLAGSLSPVRSAGDVISADFQSAKRAADVIFHAAQRPTAVVCVNDVSAHCFAAAVEARGLSVPRDLSVTGFDNLSASISENITTVGQNFGEIARNALTAVLRQLEKGVPAGDYVVRVPTVLVERSSVRSPE</sequence>
<gene>
    <name evidence="5" type="ORF">ESZ91_07275</name>
</gene>
<evidence type="ECO:0000256" key="3">
    <source>
        <dbReference type="ARBA" id="ARBA00023163"/>
    </source>
</evidence>
<dbReference type="PANTHER" id="PTHR30146">
    <property type="entry name" value="LACI-RELATED TRANSCRIPTIONAL REPRESSOR"/>
    <property type="match status" value="1"/>
</dbReference>
<feature type="domain" description="HTH gntR-type" evidence="4">
    <location>
        <begin position="1"/>
        <end position="45"/>
    </location>
</feature>